<gene>
    <name evidence="6" type="ORF">ACFQND_15240</name>
</gene>
<dbReference type="Gene3D" id="1.10.150.130">
    <property type="match status" value="1"/>
</dbReference>
<dbReference type="Gene3D" id="1.10.443.10">
    <property type="entry name" value="Intergrase catalytic core"/>
    <property type="match status" value="1"/>
</dbReference>
<evidence type="ECO:0000256" key="3">
    <source>
        <dbReference type="ARBA" id="ARBA00023125"/>
    </source>
</evidence>
<organism evidence="6 7">
    <name type="scientific">Polaromonas aquatica</name>
    <dbReference type="NCBI Taxonomy" id="332657"/>
    <lineage>
        <taxon>Bacteria</taxon>
        <taxon>Pseudomonadati</taxon>
        <taxon>Pseudomonadota</taxon>
        <taxon>Betaproteobacteria</taxon>
        <taxon>Burkholderiales</taxon>
        <taxon>Comamonadaceae</taxon>
        <taxon>Polaromonas</taxon>
    </lineage>
</organism>
<dbReference type="Pfam" id="PF00589">
    <property type="entry name" value="Phage_integrase"/>
    <property type="match status" value="1"/>
</dbReference>
<dbReference type="InterPro" id="IPR025166">
    <property type="entry name" value="Integrase_DNA_bind_dom"/>
</dbReference>
<evidence type="ECO:0000256" key="1">
    <source>
        <dbReference type="ARBA" id="ARBA00008857"/>
    </source>
</evidence>
<evidence type="ECO:0000259" key="5">
    <source>
        <dbReference type="PROSITE" id="PS51898"/>
    </source>
</evidence>
<feature type="domain" description="Tyr recombinase" evidence="5">
    <location>
        <begin position="202"/>
        <end position="385"/>
    </location>
</feature>
<dbReference type="PROSITE" id="PS51898">
    <property type="entry name" value="TYR_RECOMBINASE"/>
    <property type="match status" value="1"/>
</dbReference>
<reference evidence="7" key="1">
    <citation type="journal article" date="2019" name="Int. J. Syst. Evol. Microbiol.">
        <title>The Global Catalogue of Microorganisms (GCM) 10K type strain sequencing project: providing services to taxonomists for standard genome sequencing and annotation.</title>
        <authorList>
            <consortium name="The Broad Institute Genomics Platform"/>
            <consortium name="The Broad Institute Genome Sequencing Center for Infectious Disease"/>
            <person name="Wu L."/>
            <person name="Ma J."/>
        </authorList>
    </citation>
    <scope>NUCLEOTIDE SEQUENCE [LARGE SCALE GENOMIC DNA]</scope>
    <source>
        <strain evidence="7">CCUG 39402</strain>
    </source>
</reference>
<dbReference type="EMBL" id="JBHSRS010000079">
    <property type="protein sequence ID" value="MFC6282579.1"/>
    <property type="molecule type" value="Genomic_DNA"/>
</dbReference>
<dbReference type="SUPFAM" id="SSF56349">
    <property type="entry name" value="DNA breaking-rejoining enzymes"/>
    <property type="match status" value="1"/>
</dbReference>
<dbReference type="Pfam" id="PF22022">
    <property type="entry name" value="Phage_int_M"/>
    <property type="match status" value="1"/>
</dbReference>
<dbReference type="PANTHER" id="PTHR30629:SF2">
    <property type="entry name" value="PROPHAGE INTEGRASE INTS-RELATED"/>
    <property type="match status" value="1"/>
</dbReference>
<keyword evidence="7" id="KW-1185">Reference proteome</keyword>
<protein>
    <submittedName>
        <fullName evidence="6">Tyrosine-type recombinase/integrase</fullName>
    </submittedName>
</protein>
<dbReference type="Gene3D" id="3.30.160.390">
    <property type="entry name" value="Integrase, DNA-binding domain"/>
    <property type="match status" value="1"/>
</dbReference>
<evidence type="ECO:0000313" key="6">
    <source>
        <dbReference type="EMBL" id="MFC6282579.1"/>
    </source>
</evidence>
<keyword evidence="2" id="KW-0229">DNA integration</keyword>
<dbReference type="InterPro" id="IPR050808">
    <property type="entry name" value="Phage_Integrase"/>
</dbReference>
<dbReference type="InterPro" id="IPR010998">
    <property type="entry name" value="Integrase_recombinase_N"/>
</dbReference>
<accession>A0ABW1TY70</accession>
<keyword evidence="3" id="KW-0238">DNA-binding</keyword>
<keyword evidence="4" id="KW-0233">DNA recombination</keyword>
<dbReference type="InterPro" id="IPR002104">
    <property type="entry name" value="Integrase_catalytic"/>
</dbReference>
<proteinExistence type="inferred from homology"/>
<evidence type="ECO:0000256" key="4">
    <source>
        <dbReference type="ARBA" id="ARBA00023172"/>
    </source>
</evidence>
<dbReference type="InterPro" id="IPR038488">
    <property type="entry name" value="Integrase_DNA-bd_sf"/>
</dbReference>
<dbReference type="Proteomes" id="UP001596270">
    <property type="component" value="Unassembled WGS sequence"/>
</dbReference>
<comment type="caution">
    <text evidence="6">The sequence shown here is derived from an EMBL/GenBank/DDBJ whole genome shotgun (WGS) entry which is preliminary data.</text>
</comment>
<dbReference type="InterPro" id="IPR013762">
    <property type="entry name" value="Integrase-like_cat_sf"/>
</dbReference>
<comment type="similarity">
    <text evidence="1">Belongs to the 'phage' integrase family.</text>
</comment>
<evidence type="ECO:0000313" key="7">
    <source>
        <dbReference type="Proteomes" id="UP001596270"/>
    </source>
</evidence>
<evidence type="ECO:0000256" key="2">
    <source>
        <dbReference type="ARBA" id="ARBA00022908"/>
    </source>
</evidence>
<dbReference type="CDD" id="cd00801">
    <property type="entry name" value="INT_P4_C"/>
    <property type="match status" value="1"/>
</dbReference>
<name>A0ABW1TY70_9BURK</name>
<dbReference type="RefSeq" id="WP_371439367.1">
    <property type="nucleotide sequence ID" value="NZ_JBHSRS010000079.1"/>
</dbReference>
<dbReference type="Pfam" id="PF13356">
    <property type="entry name" value="Arm-DNA-bind_3"/>
    <property type="match status" value="1"/>
</dbReference>
<dbReference type="InterPro" id="IPR053876">
    <property type="entry name" value="Phage_int_M"/>
</dbReference>
<sequence>MPLTDLQCRTISFSDAPKKLADQGGLYLLVKQSGKYWRWDYRHLGKRKTMALGTYPEVTLVSARKKQMEQKQALLEGRDPMSARKIAKFAAIAASGNSFEEVARAWHKGKSKKWAEVTADKTMAHMDADLFPTIGSLPVAQITAPLLLAALRKVEKRGAAYTATRLREICGQIFRYAIATGLGTYNPAGDLKGAIETPKVVHRPAITDPRELQKFLSDLREWDAADQLTLSATKLALLTFVRSQELRLAKWDEVDFEKREWRIPAERMKTGKGLRQAHIVPLSNEALDEFQRIKDDSFGSEYIFPNVQGDDKWMSENTIGRLLVRMGYGQKQTLHGFRATARTLLSERGWSEAALERQLDHKENDMVKAAYARSKHLVERRLIMEDWGQVVSCLESGQGMPPAPTSS</sequence>
<dbReference type="InterPro" id="IPR011010">
    <property type="entry name" value="DNA_brk_join_enz"/>
</dbReference>
<dbReference type="PANTHER" id="PTHR30629">
    <property type="entry name" value="PROPHAGE INTEGRASE"/>
    <property type="match status" value="1"/>
</dbReference>